<feature type="binding site" evidence="9">
    <location>
        <begin position="66"/>
        <end position="67"/>
    </location>
    <ligand>
        <name>substrate</name>
    </ligand>
</feature>
<dbReference type="PANTHER" id="PTHR23342">
    <property type="entry name" value="N-ACETYLGLUTAMATE SYNTHASE"/>
    <property type="match status" value="1"/>
</dbReference>
<protein>
    <recommendedName>
        <fullName evidence="9">Acetylglutamate kinase</fullName>
        <ecNumber evidence="9">2.7.2.8</ecNumber>
    </recommendedName>
    <alternativeName>
        <fullName evidence="9">N-acetyl-L-glutamate 5-phosphotransferase</fullName>
    </alternativeName>
    <alternativeName>
        <fullName evidence="9">NAG kinase</fullName>
        <shortName evidence="9">NAGK</shortName>
    </alternativeName>
</protein>
<feature type="site" description="Transition state stabilizer" evidence="9">
    <location>
        <position position="31"/>
    </location>
</feature>
<dbReference type="InterPro" id="IPR004662">
    <property type="entry name" value="AcgluKinase_fam"/>
</dbReference>
<dbReference type="InterPro" id="IPR037528">
    <property type="entry name" value="ArgB"/>
</dbReference>
<evidence type="ECO:0000256" key="10">
    <source>
        <dbReference type="SAM" id="MobiDB-lite"/>
    </source>
</evidence>
<dbReference type="HAMAP" id="MF_00082">
    <property type="entry name" value="ArgB"/>
    <property type="match status" value="1"/>
</dbReference>
<keyword evidence="9" id="KW-0963">Cytoplasm</keyword>
<proteinExistence type="inferred from homology"/>
<reference evidence="13" key="1">
    <citation type="submission" date="2011-04" db="EMBL/GenBank/DDBJ databases">
        <title>The complete genome of Spirochaeta coccoides DSM 17374.</title>
        <authorList>
            <person name="Lucas S."/>
            <person name="Copeland A."/>
            <person name="Lapidus A."/>
            <person name="Bruce D."/>
            <person name="Goodwin L."/>
            <person name="Pitluck S."/>
            <person name="Peters L."/>
            <person name="Kyrpides N."/>
            <person name="Mavromatis K."/>
            <person name="Pagani I."/>
            <person name="Ivanova N."/>
            <person name="Ovchinnikova G."/>
            <person name="Lu M."/>
            <person name="Detter J.C."/>
            <person name="Tapia R."/>
            <person name="Han C."/>
            <person name="Land M."/>
            <person name="Hauser L."/>
            <person name="Markowitz V."/>
            <person name="Cheng J.-F."/>
            <person name="Hugenholtz P."/>
            <person name="Woyke T."/>
            <person name="Wu D."/>
            <person name="Spring S."/>
            <person name="Schroeder M."/>
            <person name="Brambilla E."/>
            <person name="Klenk H.-P."/>
            <person name="Eisen J.A."/>
        </authorList>
    </citation>
    <scope>NUCLEOTIDE SEQUENCE [LARGE SCALE GENOMIC DNA]</scope>
    <source>
        <strain evidence="13">ATCC BAA-1237 / DSM 17374 / SPN1</strain>
    </source>
</reference>
<feature type="binding site" evidence="9">
    <location>
        <position position="184"/>
    </location>
    <ligand>
        <name>substrate</name>
    </ligand>
</feature>
<feature type="binding site" evidence="9">
    <location>
        <position position="88"/>
    </location>
    <ligand>
        <name>substrate</name>
    </ligand>
</feature>
<dbReference type="AlphaFoldDB" id="F4GLD8"/>
<dbReference type="PIRSF" id="PIRSF000728">
    <property type="entry name" value="NAGK"/>
    <property type="match status" value="1"/>
</dbReference>
<keyword evidence="2 9" id="KW-0055">Arginine biosynthesis</keyword>
<evidence type="ECO:0000313" key="12">
    <source>
        <dbReference type="EMBL" id="AEC02970.1"/>
    </source>
</evidence>
<evidence type="ECO:0000313" key="13">
    <source>
        <dbReference type="Proteomes" id="UP000007939"/>
    </source>
</evidence>
<dbReference type="UniPathway" id="UPA00068">
    <property type="reaction ID" value="UER00107"/>
</dbReference>
<evidence type="ECO:0000256" key="2">
    <source>
        <dbReference type="ARBA" id="ARBA00022571"/>
    </source>
</evidence>
<comment type="function">
    <text evidence="9">Catalyzes the ATP-dependent phosphorylation of N-acetyl-L-glutamate.</text>
</comment>
<sequence length="309" mass="32531">MDMSREIAKAEVLIEAIPYIRTFAGSTVVIKYGGSAMTDESLKMAVITDIAMLKYLGLRPVVVHGGGREITDMLGRLGIPTRFIGGQRVTDVQTAQVAEMVLSGSIGKNLASDLEKVGVGAVGISGKDGRTLQVEKKKGHHNEDLGYVGNVVHVDVTLIESLLDSGFIPVISPVGIGQDGATYNINADYAAVAVAGALKARKLVFLTDVEGILADVGDSSTLFRSLTVSQARGLMAEGVISGGMVPKTECCIAALDKGVRHVHILDGRVAHSILLEIYTHRGIGTMMTGDDEVGSNDQADSEVGKEEQA</sequence>
<dbReference type="KEGG" id="scc:Spico_1772"/>
<gene>
    <name evidence="9" type="primary">argB</name>
    <name evidence="12" type="ordered locus">Spico_1772</name>
</gene>
<evidence type="ECO:0000256" key="1">
    <source>
        <dbReference type="ARBA" id="ARBA00004828"/>
    </source>
</evidence>
<dbReference type="Gene3D" id="3.40.1160.10">
    <property type="entry name" value="Acetylglutamate kinase-like"/>
    <property type="match status" value="1"/>
</dbReference>
<comment type="subcellular location">
    <subcellularLocation>
        <location evidence="9">Cytoplasm</location>
    </subcellularLocation>
</comment>
<evidence type="ECO:0000256" key="4">
    <source>
        <dbReference type="ARBA" id="ARBA00022679"/>
    </source>
</evidence>
<keyword evidence="7 9" id="KW-0067">ATP-binding</keyword>
<dbReference type="GO" id="GO:0005524">
    <property type="term" value="F:ATP binding"/>
    <property type="evidence" value="ECO:0007669"/>
    <property type="project" value="UniProtKB-UniRule"/>
</dbReference>
<comment type="catalytic activity">
    <reaction evidence="8 9">
        <text>N-acetyl-L-glutamate + ATP = N-acetyl-L-glutamyl 5-phosphate + ADP</text>
        <dbReference type="Rhea" id="RHEA:14629"/>
        <dbReference type="ChEBI" id="CHEBI:30616"/>
        <dbReference type="ChEBI" id="CHEBI:44337"/>
        <dbReference type="ChEBI" id="CHEBI:57936"/>
        <dbReference type="ChEBI" id="CHEBI:456216"/>
        <dbReference type="EC" id="2.7.2.8"/>
    </reaction>
</comment>
<keyword evidence="13" id="KW-1185">Reference proteome</keyword>
<dbReference type="HOGENOM" id="CLU_053680_0_0_12"/>
<evidence type="ECO:0000256" key="8">
    <source>
        <dbReference type="ARBA" id="ARBA00048141"/>
    </source>
</evidence>
<evidence type="ECO:0000256" key="6">
    <source>
        <dbReference type="ARBA" id="ARBA00022777"/>
    </source>
</evidence>
<dbReference type="SUPFAM" id="SSF53633">
    <property type="entry name" value="Carbamate kinase-like"/>
    <property type="match status" value="1"/>
</dbReference>
<dbReference type="InterPro" id="IPR041727">
    <property type="entry name" value="NAGK-C"/>
</dbReference>
<dbReference type="FunFam" id="3.40.1160.10:FF:000004">
    <property type="entry name" value="Acetylglutamate kinase"/>
    <property type="match status" value="1"/>
</dbReference>
<dbReference type="Proteomes" id="UP000007939">
    <property type="component" value="Chromosome"/>
</dbReference>
<dbReference type="EC" id="2.7.2.8" evidence="9"/>
<evidence type="ECO:0000256" key="3">
    <source>
        <dbReference type="ARBA" id="ARBA00022605"/>
    </source>
</evidence>
<dbReference type="STRING" id="760011.Spico_1772"/>
<dbReference type="NCBIfam" id="TIGR00761">
    <property type="entry name" value="argB"/>
    <property type="match status" value="1"/>
</dbReference>
<dbReference type="InterPro" id="IPR001048">
    <property type="entry name" value="Asp/Glu/Uridylate_kinase"/>
</dbReference>
<dbReference type="PANTHER" id="PTHR23342:SF0">
    <property type="entry name" value="N-ACETYLGLUTAMATE SYNTHASE, MITOCHONDRIAL"/>
    <property type="match status" value="1"/>
</dbReference>
<reference evidence="12 13" key="2">
    <citation type="journal article" date="2012" name="Stand. Genomic Sci.">
        <title>Complete genome sequence of the termite hindgut bacterium Spirochaeta coccoides type strain (SPN1(T)), reclassification in the genus Sphaerochaeta as Sphaerochaeta coccoides comb. nov. and emendations of the family Spirochaetaceae and the genus Sphaerochaeta.</title>
        <authorList>
            <person name="Abt B."/>
            <person name="Han C."/>
            <person name="Scheuner C."/>
            <person name="Lu M."/>
            <person name="Lapidus A."/>
            <person name="Nolan M."/>
            <person name="Lucas S."/>
            <person name="Hammon N."/>
            <person name="Deshpande S."/>
            <person name="Cheng J.F."/>
            <person name="Tapia R."/>
            <person name="Goodwin L.A."/>
            <person name="Pitluck S."/>
            <person name="Liolios K."/>
            <person name="Pagani I."/>
            <person name="Ivanova N."/>
            <person name="Mavromatis K."/>
            <person name="Mikhailova N."/>
            <person name="Huntemann M."/>
            <person name="Pati A."/>
            <person name="Chen A."/>
            <person name="Palaniappan K."/>
            <person name="Land M."/>
            <person name="Hauser L."/>
            <person name="Brambilla E.M."/>
            <person name="Rohde M."/>
            <person name="Spring S."/>
            <person name="Gronow S."/>
            <person name="Goker M."/>
            <person name="Woyke T."/>
            <person name="Bristow J."/>
            <person name="Eisen J.A."/>
            <person name="Markowitz V."/>
            <person name="Hugenholtz P."/>
            <person name="Kyrpides N.C."/>
            <person name="Klenk H.P."/>
            <person name="Detter J.C."/>
        </authorList>
    </citation>
    <scope>NUCLEOTIDE SEQUENCE [LARGE SCALE GENOMIC DNA]</scope>
    <source>
        <strain evidence="13">ATCC BAA-1237 / DSM 17374 / SPN1</strain>
    </source>
</reference>
<keyword evidence="3 9" id="KW-0028">Amino-acid biosynthesis</keyword>
<dbReference type="Pfam" id="PF00696">
    <property type="entry name" value="AA_kinase"/>
    <property type="match status" value="1"/>
</dbReference>
<comment type="similarity">
    <text evidence="9">Belongs to the acetylglutamate kinase family. ArgB subfamily.</text>
</comment>
<dbReference type="CDD" id="cd04250">
    <property type="entry name" value="AAK_NAGK-C"/>
    <property type="match status" value="1"/>
</dbReference>
<feature type="region of interest" description="Disordered" evidence="10">
    <location>
        <begin position="288"/>
        <end position="309"/>
    </location>
</feature>
<dbReference type="GO" id="GO:0005737">
    <property type="term" value="C:cytoplasm"/>
    <property type="evidence" value="ECO:0007669"/>
    <property type="project" value="UniProtKB-SubCell"/>
</dbReference>
<dbReference type="GO" id="GO:0003991">
    <property type="term" value="F:acetylglutamate kinase activity"/>
    <property type="evidence" value="ECO:0007669"/>
    <property type="project" value="UniProtKB-UniRule"/>
</dbReference>
<dbReference type="InterPro" id="IPR036393">
    <property type="entry name" value="AceGlu_kinase-like_sf"/>
</dbReference>
<evidence type="ECO:0000256" key="7">
    <source>
        <dbReference type="ARBA" id="ARBA00022840"/>
    </source>
</evidence>
<name>F4GLD8_PARC1</name>
<dbReference type="RefSeq" id="WP_013740363.1">
    <property type="nucleotide sequence ID" value="NC_015436.1"/>
</dbReference>
<keyword evidence="6 9" id="KW-0418">Kinase</keyword>
<evidence type="ECO:0000256" key="9">
    <source>
        <dbReference type="HAMAP-Rule" id="MF_00082"/>
    </source>
</evidence>
<dbReference type="EMBL" id="CP002659">
    <property type="protein sequence ID" value="AEC02970.1"/>
    <property type="molecule type" value="Genomic_DNA"/>
</dbReference>
<dbReference type="GO" id="GO:0042450">
    <property type="term" value="P:L-arginine biosynthetic process via ornithine"/>
    <property type="evidence" value="ECO:0007669"/>
    <property type="project" value="UniProtKB-UniRule"/>
</dbReference>
<accession>F4GLD8</accession>
<feature type="domain" description="Aspartate/glutamate/uridylate kinase" evidence="11">
    <location>
        <begin position="27"/>
        <end position="266"/>
    </location>
</feature>
<evidence type="ECO:0000256" key="5">
    <source>
        <dbReference type="ARBA" id="ARBA00022741"/>
    </source>
</evidence>
<keyword evidence="5 9" id="KW-0547">Nucleotide-binding</keyword>
<dbReference type="eggNOG" id="COG0548">
    <property type="taxonomic scope" value="Bacteria"/>
</dbReference>
<evidence type="ECO:0000259" key="11">
    <source>
        <dbReference type="Pfam" id="PF00696"/>
    </source>
</evidence>
<feature type="site" description="Transition state stabilizer" evidence="9">
    <location>
        <position position="247"/>
    </location>
</feature>
<keyword evidence="4 9" id="KW-0808">Transferase</keyword>
<comment type="pathway">
    <text evidence="1 9">Amino-acid biosynthesis; L-arginine biosynthesis; N(2)-acetyl-L-ornithine from L-glutamate: step 2/4.</text>
</comment>
<organism evidence="12 13">
    <name type="scientific">Parasphaerochaeta coccoides (strain ATCC BAA-1237 / DSM 17374 / SPN1)</name>
    <name type="common">Sphaerochaeta coccoides</name>
    <dbReference type="NCBI Taxonomy" id="760011"/>
    <lineage>
        <taxon>Bacteria</taxon>
        <taxon>Pseudomonadati</taxon>
        <taxon>Spirochaetota</taxon>
        <taxon>Spirochaetia</taxon>
        <taxon>Spirochaetales</taxon>
        <taxon>Sphaerochaetaceae</taxon>
        <taxon>Parasphaerochaeta</taxon>
    </lineage>
</organism>